<dbReference type="EMBL" id="JAROCB010000004">
    <property type="protein sequence ID" value="MDN4598608.1"/>
    <property type="molecule type" value="Genomic_DNA"/>
</dbReference>
<dbReference type="CDD" id="cd06261">
    <property type="entry name" value="TM_PBP2"/>
    <property type="match status" value="1"/>
</dbReference>
<comment type="caution">
    <text evidence="9">The sequence shown here is derived from an EMBL/GenBank/DDBJ whole genome shotgun (WGS) entry which is preliminary data.</text>
</comment>
<feature type="domain" description="ABC transmembrane type-1" evidence="8">
    <location>
        <begin position="93"/>
        <end position="304"/>
    </location>
</feature>
<organism evidence="9 10">
    <name type="scientific">Leifsonia virtsii</name>
    <dbReference type="NCBI Taxonomy" id="3035915"/>
    <lineage>
        <taxon>Bacteria</taxon>
        <taxon>Bacillati</taxon>
        <taxon>Actinomycetota</taxon>
        <taxon>Actinomycetes</taxon>
        <taxon>Micrococcales</taxon>
        <taxon>Microbacteriaceae</taxon>
        <taxon>Leifsonia</taxon>
    </lineage>
</organism>
<keyword evidence="6 7" id="KW-0472">Membrane</keyword>
<dbReference type="Pfam" id="PF00528">
    <property type="entry name" value="BPD_transp_1"/>
    <property type="match status" value="1"/>
</dbReference>
<keyword evidence="3" id="KW-1003">Cell membrane</keyword>
<evidence type="ECO:0000256" key="4">
    <source>
        <dbReference type="ARBA" id="ARBA00022692"/>
    </source>
</evidence>
<feature type="transmembrane region" description="Helical" evidence="7">
    <location>
        <begin position="228"/>
        <end position="248"/>
    </location>
</feature>
<gene>
    <name evidence="9" type="ORF">P5G59_15755</name>
</gene>
<accession>A0ABT8J0K0</accession>
<dbReference type="Proteomes" id="UP001174210">
    <property type="component" value="Unassembled WGS sequence"/>
</dbReference>
<keyword evidence="4 7" id="KW-0812">Transmembrane</keyword>
<evidence type="ECO:0000256" key="5">
    <source>
        <dbReference type="ARBA" id="ARBA00022989"/>
    </source>
</evidence>
<dbReference type="SUPFAM" id="SSF161098">
    <property type="entry name" value="MetI-like"/>
    <property type="match status" value="1"/>
</dbReference>
<sequence>MSTATPATAVQAADIITEGRSPGPVKPRKSRIRSAYPTWFFIPAIALYVIFFAIPTFSSFYFSLTRWSLFDSQFIGFANYVQFFQDPQLYTSFIHTFIYAFLTSAAKVVIGFLLALLLTGPVVGRGYLRAIVFFPVLLSTIGVGILWKSLLDPFHGMVNAVLGFFGLPQPGWFTDPNLALYSIAGVDIWKGVGIATLIFMAGIVAIPSEYFEAARIDGASSWQILRRITIPLSRGATATVIILSLIGGLRSFDIIWATTGGGPGFTSDVLASVIYKQYQAGFYGLSTAGNVILFLVVTVIMVPLSYFLNRKQVEL</sequence>
<keyword evidence="2 7" id="KW-0813">Transport</keyword>
<evidence type="ECO:0000259" key="8">
    <source>
        <dbReference type="PROSITE" id="PS50928"/>
    </source>
</evidence>
<feature type="transmembrane region" description="Helical" evidence="7">
    <location>
        <begin position="97"/>
        <end position="119"/>
    </location>
</feature>
<name>A0ABT8J0K0_9MICO</name>
<evidence type="ECO:0000313" key="9">
    <source>
        <dbReference type="EMBL" id="MDN4598608.1"/>
    </source>
</evidence>
<comment type="similarity">
    <text evidence="7">Belongs to the binding-protein-dependent transport system permease family.</text>
</comment>
<evidence type="ECO:0000313" key="10">
    <source>
        <dbReference type="Proteomes" id="UP001174210"/>
    </source>
</evidence>
<proteinExistence type="inferred from homology"/>
<evidence type="ECO:0000256" key="6">
    <source>
        <dbReference type="ARBA" id="ARBA00023136"/>
    </source>
</evidence>
<dbReference type="PANTHER" id="PTHR30193">
    <property type="entry name" value="ABC TRANSPORTER PERMEASE PROTEIN"/>
    <property type="match status" value="1"/>
</dbReference>
<evidence type="ECO:0000256" key="2">
    <source>
        <dbReference type="ARBA" id="ARBA00022448"/>
    </source>
</evidence>
<keyword evidence="10" id="KW-1185">Reference proteome</keyword>
<keyword evidence="5 7" id="KW-1133">Transmembrane helix</keyword>
<dbReference type="PROSITE" id="PS50928">
    <property type="entry name" value="ABC_TM1"/>
    <property type="match status" value="1"/>
</dbReference>
<evidence type="ECO:0000256" key="7">
    <source>
        <dbReference type="RuleBase" id="RU363032"/>
    </source>
</evidence>
<dbReference type="RefSeq" id="WP_301219944.1">
    <property type="nucleotide sequence ID" value="NZ_JAROCB010000004.1"/>
</dbReference>
<dbReference type="InterPro" id="IPR000515">
    <property type="entry name" value="MetI-like"/>
</dbReference>
<comment type="subcellular location">
    <subcellularLocation>
        <location evidence="1 7">Cell membrane</location>
        <topology evidence="1 7">Multi-pass membrane protein</topology>
    </subcellularLocation>
</comment>
<protein>
    <submittedName>
        <fullName evidence="9">Sugar ABC transporter permease</fullName>
    </submittedName>
</protein>
<dbReference type="PANTHER" id="PTHR30193:SF37">
    <property type="entry name" value="INNER MEMBRANE ABC TRANSPORTER PERMEASE PROTEIN YCJO"/>
    <property type="match status" value="1"/>
</dbReference>
<dbReference type="InterPro" id="IPR035906">
    <property type="entry name" value="MetI-like_sf"/>
</dbReference>
<feature type="transmembrane region" description="Helical" evidence="7">
    <location>
        <begin position="282"/>
        <end position="308"/>
    </location>
</feature>
<evidence type="ECO:0000256" key="1">
    <source>
        <dbReference type="ARBA" id="ARBA00004651"/>
    </source>
</evidence>
<evidence type="ECO:0000256" key="3">
    <source>
        <dbReference type="ARBA" id="ARBA00022475"/>
    </source>
</evidence>
<feature type="transmembrane region" description="Helical" evidence="7">
    <location>
        <begin position="188"/>
        <end position="207"/>
    </location>
</feature>
<feature type="transmembrane region" description="Helical" evidence="7">
    <location>
        <begin position="38"/>
        <end position="62"/>
    </location>
</feature>
<reference evidence="9" key="1">
    <citation type="submission" date="2023-03" db="EMBL/GenBank/DDBJ databases">
        <title>MT1 and MT2 Draft Genomes of Novel Species.</title>
        <authorList>
            <person name="Venkateswaran K."/>
        </authorList>
    </citation>
    <scope>NUCLEOTIDE SEQUENCE</scope>
    <source>
        <strain evidence="9">F6_8S_P_1A</strain>
    </source>
</reference>
<dbReference type="Gene3D" id="1.10.3720.10">
    <property type="entry name" value="MetI-like"/>
    <property type="match status" value="1"/>
</dbReference>
<dbReference type="InterPro" id="IPR051393">
    <property type="entry name" value="ABC_transporter_permease"/>
</dbReference>
<feature type="transmembrane region" description="Helical" evidence="7">
    <location>
        <begin position="126"/>
        <end position="147"/>
    </location>
</feature>